<evidence type="ECO:0000313" key="2">
    <source>
        <dbReference type="EMBL" id="GGS10139.1"/>
    </source>
</evidence>
<dbReference type="Gene3D" id="1.25.10.10">
    <property type="entry name" value="Leucine-rich Repeat Variant"/>
    <property type="match status" value="1"/>
</dbReference>
<sequence>MPLLLGLLDDPITFCISDAADLLGEIGPPASVALPRLRGLLAHHYEWVRVRCAAALWEIDGETEAPAVLDALLQAMAKNPATANHVVACLDRMGPPLRRRPCPCSASNWPCPGAAADSRASTTTKNSSGSAAP</sequence>
<name>A0A918G1B9_9ACTN</name>
<dbReference type="InterPro" id="IPR011989">
    <property type="entry name" value="ARM-like"/>
</dbReference>
<proteinExistence type="predicted"/>
<comment type="caution">
    <text evidence="2">The sequence shown here is derived from an EMBL/GenBank/DDBJ whole genome shotgun (WGS) entry which is preliminary data.</text>
</comment>
<organism evidence="2 3">
    <name type="scientific">Streptomyces humidus</name>
    <dbReference type="NCBI Taxonomy" id="52259"/>
    <lineage>
        <taxon>Bacteria</taxon>
        <taxon>Bacillati</taxon>
        <taxon>Actinomycetota</taxon>
        <taxon>Actinomycetes</taxon>
        <taxon>Kitasatosporales</taxon>
        <taxon>Streptomycetaceae</taxon>
        <taxon>Streptomyces</taxon>
    </lineage>
</organism>
<gene>
    <name evidence="2" type="ORF">GCM10010269_56580</name>
</gene>
<protein>
    <recommendedName>
        <fullName evidence="4">HEAT repeat domain-containing protein</fullName>
    </recommendedName>
</protein>
<dbReference type="SUPFAM" id="SSF48371">
    <property type="entry name" value="ARM repeat"/>
    <property type="match status" value="1"/>
</dbReference>
<accession>A0A918G1B9</accession>
<dbReference type="AlphaFoldDB" id="A0A918G1B9"/>
<evidence type="ECO:0000313" key="3">
    <source>
        <dbReference type="Proteomes" id="UP000606194"/>
    </source>
</evidence>
<dbReference type="InterPro" id="IPR016024">
    <property type="entry name" value="ARM-type_fold"/>
</dbReference>
<reference evidence="2" key="1">
    <citation type="journal article" date="2014" name="Int. J. Syst. Evol. Microbiol.">
        <title>Complete genome sequence of Corynebacterium casei LMG S-19264T (=DSM 44701T), isolated from a smear-ripened cheese.</title>
        <authorList>
            <consortium name="US DOE Joint Genome Institute (JGI-PGF)"/>
            <person name="Walter F."/>
            <person name="Albersmeier A."/>
            <person name="Kalinowski J."/>
            <person name="Ruckert C."/>
        </authorList>
    </citation>
    <scope>NUCLEOTIDE SEQUENCE</scope>
    <source>
        <strain evidence="2">JCM 4386</strain>
    </source>
</reference>
<reference evidence="2" key="2">
    <citation type="submission" date="2020-09" db="EMBL/GenBank/DDBJ databases">
        <authorList>
            <person name="Sun Q."/>
            <person name="Ohkuma M."/>
        </authorList>
    </citation>
    <scope>NUCLEOTIDE SEQUENCE</scope>
    <source>
        <strain evidence="2">JCM 4386</strain>
    </source>
</reference>
<dbReference type="EMBL" id="BMTL01000026">
    <property type="protein sequence ID" value="GGS10139.1"/>
    <property type="molecule type" value="Genomic_DNA"/>
</dbReference>
<feature type="region of interest" description="Disordered" evidence="1">
    <location>
        <begin position="112"/>
        <end position="133"/>
    </location>
</feature>
<dbReference type="Proteomes" id="UP000606194">
    <property type="component" value="Unassembled WGS sequence"/>
</dbReference>
<evidence type="ECO:0008006" key="4">
    <source>
        <dbReference type="Google" id="ProtNLM"/>
    </source>
</evidence>
<feature type="compositionally biased region" description="Polar residues" evidence="1">
    <location>
        <begin position="119"/>
        <end position="133"/>
    </location>
</feature>
<evidence type="ECO:0000256" key="1">
    <source>
        <dbReference type="SAM" id="MobiDB-lite"/>
    </source>
</evidence>
<keyword evidence="3" id="KW-1185">Reference proteome</keyword>
<dbReference type="RefSeq" id="WP_190152147.1">
    <property type="nucleotide sequence ID" value="NZ_BMTL01000026.1"/>
</dbReference>